<comment type="catalytic activity">
    <reaction evidence="1">
        <text>ATP-dependent breakage, passage and rejoining of double-stranded DNA.</text>
        <dbReference type="EC" id="5.6.2.2"/>
    </reaction>
</comment>
<keyword evidence="8 9" id="KW-0413">Isomerase</keyword>
<evidence type="ECO:0000256" key="6">
    <source>
        <dbReference type="ARBA" id="ARBA00023029"/>
    </source>
</evidence>
<evidence type="ECO:0000256" key="3">
    <source>
        <dbReference type="ARBA" id="ARBA00012895"/>
    </source>
</evidence>
<dbReference type="GO" id="GO:0003677">
    <property type="term" value="F:DNA binding"/>
    <property type="evidence" value="ECO:0007669"/>
    <property type="project" value="UniProtKB-KW"/>
</dbReference>
<proteinExistence type="inferred from homology"/>
<dbReference type="EMBL" id="PEUA01000007">
    <property type="protein sequence ID" value="PIV43635.1"/>
    <property type="molecule type" value="Genomic_DNA"/>
</dbReference>
<sequence>MSEEKKQNYSADSIQALEGMEHVRMRPSMYIGDVGVRGLHHLVYEVVDNSIDEAMGGHCNEIQVWINEDNSVGVRD</sequence>
<comment type="caution">
    <text evidence="9">The sequence shown here is derived from an EMBL/GenBank/DDBJ whole genome shotgun (WGS) entry which is preliminary data.</text>
</comment>
<dbReference type="EC" id="5.6.2.2" evidence="3"/>
<dbReference type="AlphaFoldDB" id="A0A2M7D8L7"/>
<evidence type="ECO:0000256" key="2">
    <source>
        <dbReference type="ARBA" id="ARBA00010708"/>
    </source>
</evidence>
<gene>
    <name evidence="9" type="ORF">COS26_00260</name>
</gene>
<dbReference type="PANTHER" id="PTHR45866">
    <property type="entry name" value="DNA GYRASE/TOPOISOMERASE SUBUNIT B"/>
    <property type="match status" value="1"/>
</dbReference>
<evidence type="ECO:0000313" key="10">
    <source>
        <dbReference type="Proteomes" id="UP000230304"/>
    </source>
</evidence>
<feature type="non-terminal residue" evidence="9">
    <location>
        <position position="76"/>
    </location>
</feature>
<dbReference type="Gene3D" id="3.30.565.10">
    <property type="entry name" value="Histidine kinase-like ATPase, C-terminal domain"/>
    <property type="match status" value="1"/>
</dbReference>
<keyword evidence="4" id="KW-0547">Nucleotide-binding</keyword>
<keyword evidence="7" id="KW-0238">DNA-binding</keyword>
<dbReference type="SUPFAM" id="SSF55874">
    <property type="entry name" value="ATPase domain of HSP90 chaperone/DNA topoisomerase II/histidine kinase"/>
    <property type="match status" value="1"/>
</dbReference>
<dbReference type="InterPro" id="IPR036890">
    <property type="entry name" value="HATPase_C_sf"/>
</dbReference>
<keyword evidence="5" id="KW-0067">ATP-binding</keyword>
<dbReference type="Proteomes" id="UP000230304">
    <property type="component" value="Unassembled WGS sequence"/>
</dbReference>
<evidence type="ECO:0000256" key="8">
    <source>
        <dbReference type="ARBA" id="ARBA00023235"/>
    </source>
</evidence>
<dbReference type="GO" id="GO:0005524">
    <property type="term" value="F:ATP binding"/>
    <property type="evidence" value="ECO:0007669"/>
    <property type="project" value="UniProtKB-KW"/>
</dbReference>
<protein>
    <recommendedName>
        <fullName evidence="3">DNA topoisomerase (ATP-hydrolyzing)</fullName>
        <ecNumber evidence="3">5.6.2.2</ecNumber>
    </recommendedName>
</protein>
<keyword evidence="6" id="KW-0799">Topoisomerase</keyword>
<comment type="similarity">
    <text evidence="2">Belongs to the type II topoisomerase GyrB family.</text>
</comment>
<evidence type="ECO:0000256" key="4">
    <source>
        <dbReference type="ARBA" id="ARBA00022741"/>
    </source>
</evidence>
<evidence type="ECO:0000313" key="9">
    <source>
        <dbReference type="EMBL" id="PIV43635.1"/>
    </source>
</evidence>
<dbReference type="GO" id="GO:0003918">
    <property type="term" value="F:DNA topoisomerase type II (double strand cut, ATP-hydrolyzing) activity"/>
    <property type="evidence" value="ECO:0007669"/>
    <property type="project" value="UniProtKB-EC"/>
</dbReference>
<evidence type="ECO:0000256" key="1">
    <source>
        <dbReference type="ARBA" id="ARBA00000185"/>
    </source>
</evidence>
<name>A0A2M7D8L7_9BACT</name>
<reference evidence="10" key="1">
    <citation type="submission" date="2017-09" db="EMBL/GenBank/DDBJ databases">
        <title>Depth-based differentiation of microbial function through sediment-hosted aquifers and enrichment of novel symbionts in the deep terrestrial subsurface.</title>
        <authorList>
            <person name="Probst A.J."/>
            <person name="Ladd B."/>
            <person name="Jarett J.K."/>
            <person name="Geller-Mcgrath D.E."/>
            <person name="Sieber C.M.K."/>
            <person name="Emerson J.B."/>
            <person name="Anantharaman K."/>
            <person name="Thomas B.C."/>
            <person name="Malmstrom R."/>
            <person name="Stieglmeier M."/>
            <person name="Klingl A."/>
            <person name="Woyke T."/>
            <person name="Ryan C.M."/>
            <person name="Banfield J.F."/>
        </authorList>
    </citation>
    <scope>NUCLEOTIDE SEQUENCE [LARGE SCALE GENOMIC DNA]</scope>
</reference>
<evidence type="ECO:0000256" key="5">
    <source>
        <dbReference type="ARBA" id="ARBA00022840"/>
    </source>
</evidence>
<accession>A0A2M7D8L7</accession>
<dbReference type="PANTHER" id="PTHR45866:SF1">
    <property type="entry name" value="DNA GYRASE SUBUNIT B, MITOCHONDRIAL"/>
    <property type="match status" value="1"/>
</dbReference>
<evidence type="ECO:0000256" key="7">
    <source>
        <dbReference type="ARBA" id="ARBA00023125"/>
    </source>
</evidence>
<organism evidence="9 10">
    <name type="scientific">Candidatus Nealsonbacteria bacterium CG02_land_8_20_14_3_00_40_11</name>
    <dbReference type="NCBI Taxonomy" id="1974700"/>
    <lineage>
        <taxon>Bacteria</taxon>
        <taxon>Candidatus Nealsoniibacteriota</taxon>
    </lineage>
</organism>